<comment type="similarity">
    <text evidence="5">Belongs to the rubredoxin family.</text>
</comment>
<dbReference type="InterPro" id="IPR024934">
    <property type="entry name" value="Rubredoxin-like_dom"/>
</dbReference>
<dbReference type="PROSITE" id="PS50903">
    <property type="entry name" value="RUBREDOXIN_LIKE"/>
    <property type="match status" value="1"/>
</dbReference>
<evidence type="ECO:0000256" key="5">
    <source>
        <dbReference type="RuleBase" id="RU003820"/>
    </source>
</evidence>
<dbReference type="SUPFAM" id="SSF57802">
    <property type="entry name" value="Rubredoxin-like"/>
    <property type="match status" value="1"/>
</dbReference>
<evidence type="ECO:0000256" key="4">
    <source>
        <dbReference type="ARBA" id="ARBA00023004"/>
    </source>
</evidence>
<dbReference type="PRINTS" id="PR00163">
    <property type="entry name" value="RUBREDOXIN"/>
</dbReference>
<dbReference type="InterPro" id="IPR050526">
    <property type="entry name" value="Rubredoxin_ET"/>
</dbReference>
<keyword evidence="4 5" id="KW-0408">Iron</keyword>
<dbReference type="FunFam" id="2.20.28.10:FF:000001">
    <property type="entry name" value="Rubredoxin"/>
    <property type="match status" value="1"/>
</dbReference>
<keyword evidence="8" id="KW-1185">Reference proteome</keyword>
<reference evidence="8" key="1">
    <citation type="submission" date="2017-09" db="EMBL/GenBank/DDBJ databases">
        <authorList>
            <person name="Varghese N."/>
            <person name="Submissions S."/>
        </authorList>
    </citation>
    <scope>NUCLEOTIDE SEQUENCE [LARGE SCALE GENOMIC DNA]</scope>
    <source>
        <strain evidence="8">MSL47</strain>
    </source>
</reference>
<dbReference type="EMBL" id="OBDZ01000009">
    <property type="protein sequence ID" value="SNY24915.1"/>
    <property type="molecule type" value="Genomic_DNA"/>
</dbReference>
<dbReference type="PROSITE" id="PS00202">
    <property type="entry name" value="RUBREDOXIN"/>
    <property type="match status" value="1"/>
</dbReference>
<dbReference type="GO" id="GO:0043448">
    <property type="term" value="P:alkane catabolic process"/>
    <property type="evidence" value="ECO:0007669"/>
    <property type="project" value="TreeGrafter"/>
</dbReference>
<dbReference type="PANTHER" id="PTHR47627">
    <property type="entry name" value="RUBREDOXIN"/>
    <property type="match status" value="1"/>
</dbReference>
<evidence type="ECO:0000313" key="8">
    <source>
        <dbReference type="Proteomes" id="UP000219573"/>
    </source>
</evidence>
<dbReference type="InterPro" id="IPR024935">
    <property type="entry name" value="Rubredoxin_dom"/>
</dbReference>
<feature type="domain" description="Rubredoxin-like" evidence="6">
    <location>
        <begin position="5"/>
        <end position="56"/>
    </location>
</feature>
<sequence>MSNKIVKYKCEVCGYEYNESLGDKQGKIMGGTPFKDLPQGWKCPVCGADKDRFFEVIAPSL</sequence>
<evidence type="ECO:0000256" key="1">
    <source>
        <dbReference type="ARBA" id="ARBA00022448"/>
    </source>
</evidence>
<name>A0A285GN73_9FIRM</name>
<dbReference type="Proteomes" id="UP000219573">
    <property type="component" value="Unassembled WGS sequence"/>
</dbReference>
<evidence type="ECO:0000256" key="2">
    <source>
        <dbReference type="ARBA" id="ARBA00022723"/>
    </source>
</evidence>
<keyword evidence="3 5" id="KW-0249">Electron transport</keyword>
<dbReference type="InterPro" id="IPR018527">
    <property type="entry name" value="Rubredoxin_Fe_BS"/>
</dbReference>
<dbReference type="PANTHER" id="PTHR47627:SF1">
    <property type="entry name" value="RUBREDOXIN-1-RELATED"/>
    <property type="match status" value="1"/>
</dbReference>
<keyword evidence="1" id="KW-0813">Transport</keyword>
<evidence type="ECO:0000259" key="6">
    <source>
        <dbReference type="PROSITE" id="PS50903"/>
    </source>
</evidence>
<dbReference type="Pfam" id="PF00301">
    <property type="entry name" value="Rubredoxin"/>
    <property type="match status" value="1"/>
</dbReference>
<dbReference type="GO" id="GO:0009055">
    <property type="term" value="F:electron transfer activity"/>
    <property type="evidence" value="ECO:0007669"/>
    <property type="project" value="TreeGrafter"/>
</dbReference>
<proteinExistence type="inferred from homology"/>
<evidence type="ECO:0000313" key="7">
    <source>
        <dbReference type="EMBL" id="SNY24915.1"/>
    </source>
</evidence>
<protein>
    <recommendedName>
        <fullName evidence="5">Rubredoxin</fullName>
    </recommendedName>
</protein>
<dbReference type="CDD" id="cd00730">
    <property type="entry name" value="rubredoxin"/>
    <property type="match status" value="1"/>
</dbReference>
<comment type="cofactor">
    <cofactor evidence="5">
        <name>Fe(3+)</name>
        <dbReference type="ChEBI" id="CHEBI:29034"/>
    </cofactor>
</comment>
<dbReference type="AlphaFoldDB" id="A0A285GN73"/>
<keyword evidence="2 5" id="KW-0479">Metal-binding</keyword>
<organism evidence="7 8">
    <name type="scientific">Orenia metallireducens</name>
    <dbReference type="NCBI Taxonomy" id="1413210"/>
    <lineage>
        <taxon>Bacteria</taxon>
        <taxon>Bacillati</taxon>
        <taxon>Bacillota</taxon>
        <taxon>Clostridia</taxon>
        <taxon>Halanaerobiales</taxon>
        <taxon>Halobacteroidaceae</taxon>
        <taxon>Orenia</taxon>
    </lineage>
</organism>
<dbReference type="GO" id="GO:0005506">
    <property type="term" value="F:iron ion binding"/>
    <property type="evidence" value="ECO:0007669"/>
    <property type="project" value="UniProtKB-UniRule"/>
</dbReference>
<evidence type="ECO:0000256" key="3">
    <source>
        <dbReference type="ARBA" id="ARBA00022982"/>
    </source>
</evidence>
<gene>
    <name evidence="7" type="ORF">SAMN06265827_1096</name>
</gene>
<dbReference type="Gene3D" id="2.20.28.10">
    <property type="match status" value="1"/>
</dbReference>
<accession>A0A285GN73</accession>
<dbReference type="RefSeq" id="WP_308870763.1">
    <property type="nucleotide sequence ID" value="NZ_OBDZ01000009.1"/>
</dbReference>